<keyword evidence="6" id="KW-1185">Reference proteome</keyword>
<evidence type="ECO:0000313" key="5">
    <source>
        <dbReference type="EMBL" id="MDY7231348.1"/>
    </source>
</evidence>
<keyword evidence="3" id="KW-0472">Membrane</keyword>
<feature type="region of interest" description="Disordered" evidence="2">
    <location>
        <begin position="557"/>
        <end position="579"/>
    </location>
</feature>
<comment type="caution">
    <text evidence="5">The sequence shown here is derived from an EMBL/GenBank/DDBJ whole genome shotgun (WGS) entry which is preliminary data.</text>
</comment>
<accession>A0ABU5HD12</accession>
<feature type="transmembrane region" description="Helical" evidence="3">
    <location>
        <begin position="12"/>
        <end position="34"/>
    </location>
</feature>
<keyword evidence="1" id="KW-0679">Respiratory chain</keyword>
<reference evidence="5 6" key="1">
    <citation type="submission" date="2023-12" db="EMBL/GenBank/DDBJ databases">
        <title>the genome sequence of Hyalangium sp. s54d21.</title>
        <authorList>
            <person name="Zhang X."/>
        </authorList>
    </citation>
    <scope>NUCLEOTIDE SEQUENCE [LARGE SCALE GENOMIC DNA]</scope>
    <source>
        <strain evidence="6">s54d21</strain>
    </source>
</reference>
<proteinExistence type="predicted"/>
<feature type="transmembrane region" description="Helical" evidence="3">
    <location>
        <begin position="260"/>
        <end position="278"/>
    </location>
</feature>
<dbReference type="Proteomes" id="UP001291309">
    <property type="component" value="Unassembled WGS sequence"/>
</dbReference>
<dbReference type="InterPro" id="IPR000883">
    <property type="entry name" value="Cyt_C_Oxase_1"/>
</dbReference>
<dbReference type="InterPro" id="IPR036927">
    <property type="entry name" value="Cyt_c_oxase-like_su1_sf"/>
</dbReference>
<dbReference type="PANTHER" id="PTHR10422:SF18">
    <property type="entry name" value="CYTOCHROME C OXIDASE SUBUNIT 1"/>
    <property type="match status" value="1"/>
</dbReference>
<dbReference type="SUPFAM" id="SSF81442">
    <property type="entry name" value="Cytochrome c oxidase subunit I-like"/>
    <property type="match status" value="1"/>
</dbReference>
<keyword evidence="1" id="KW-0249">Electron transport</keyword>
<feature type="transmembrane region" description="Helical" evidence="3">
    <location>
        <begin position="114"/>
        <end position="137"/>
    </location>
</feature>
<feature type="transmembrane region" description="Helical" evidence="3">
    <location>
        <begin position="290"/>
        <end position="309"/>
    </location>
</feature>
<keyword evidence="1" id="KW-0813">Transport</keyword>
<keyword evidence="3" id="KW-1133">Transmembrane helix</keyword>
<keyword evidence="3" id="KW-0812">Transmembrane</keyword>
<evidence type="ECO:0000256" key="2">
    <source>
        <dbReference type="SAM" id="MobiDB-lite"/>
    </source>
</evidence>
<dbReference type="Pfam" id="PF00115">
    <property type="entry name" value="COX1"/>
    <property type="match status" value="1"/>
</dbReference>
<evidence type="ECO:0000256" key="3">
    <source>
        <dbReference type="SAM" id="Phobius"/>
    </source>
</evidence>
<dbReference type="RefSeq" id="WP_321550060.1">
    <property type="nucleotide sequence ID" value="NZ_JAXIVS010000014.1"/>
</dbReference>
<dbReference type="EMBL" id="JAXIVS010000014">
    <property type="protein sequence ID" value="MDY7231348.1"/>
    <property type="molecule type" value="Genomic_DNA"/>
</dbReference>
<feature type="transmembrane region" description="Helical" evidence="3">
    <location>
        <begin position="157"/>
        <end position="181"/>
    </location>
</feature>
<organism evidence="5 6">
    <name type="scientific">Hyalangium rubrum</name>
    <dbReference type="NCBI Taxonomy" id="3103134"/>
    <lineage>
        <taxon>Bacteria</taxon>
        <taxon>Pseudomonadati</taxon>
        <taxon>Myxococcota</taxon>
        <taxon>Myxococcia</taxon>
        <taxon>Myxococcales</taxon>
        <taxon>Cystobacterineae</taxon>
        <taxon>Archangiaceae</taxon>
        <taxon>Hyalangium</taxon>
    </lineage>
</organism>
<dbReference type="PROSITE" id="PS50855">
    <property type="entry name" value="COX1"/>
    <property type="match status" value="1"/>
</dbReference>
<dbReference type="Gene3D" id="1.20.210.10">
    <property type="entry name" value="Cytochrome c oxidase-like, subunit I domain"/>
    <property type="match status" value="1"/>
</dbReference>
<feature type="transmembrane region" description="Helical" evidence="3">
    <location>
        <begin position="425"/>
        <end position="451"/>
    </location>
</feature>
<feature type="transmembrane region" description="Helical" evidence="3">
    <location>
        <begin position="68"/>
        <end position="93"/>
    </location>
</feature>
<evidence type="ECO:0000313" key="6">
    <source>
        <dbReference type="Proteomes" id="UP001291309"/>
    </source>
</evidence>
<evidence type="ECO:0000256" key="1">
    <source>
        <dbReference type="ARBA" id="ARBA00022660"/>
    </source>
</evidence>
<evidence type="ECO:0000259" key="4">
    <source>
        <dbReference type="PROSITE" id="PS50855"/>
    </source>
</evidence>
<name>A0ABU5HD12_9BACT</name>
<feature type="transmembrane region" description="Helical" evidence="3">
    <location>
        <begin position="471"/>
        <end position="495"/>
    </location>
</feature>
<dbReference type="PANTHER" id="PTHR10422">
    <property type="entry name" value="CYTOCHROME C OXIDASE SUBUNIT 1"/>
    <property type="match status" value="1"/>
</dbReference>
<sequence>MKALLSTDHKVVARAYLWAGLGFLGVGGLMAMLIRWQWGWPGRPVPGLGWALPESGGALTPPAYTGLFTMHGLVMVFFAITPLLIGALGHFVIPLAVGARGMAFPRLSAWSFRVFAAGGALVLVSFGVRLGTASAGWTSYPPLSAAHVFTPGVGQTLVMVGVVCAAVSSFLGAVNFVVTVVRCRAPGMGWGRLPLTVWGLFFTSVLNLLFVPVVAVATGLVLMDRVVGTRFFMAGAAVTGGGGDPLLYQHLFWMFGHPEVYILILPAWGMVGDFVAFFSRKRAHGYRGTVVAMGAVTGLSGLVYAHHLFTSGMAPMMGRAFMTLTLIISLPAMVMFLNWLMTVWRGSVRLTVPMVAALGTMVVFGLGGLSGLALGAVATDIPLHGTMWVVGHFHLTMAAASFLAVFAGLYFWFPKMFGRHLHTGLAMGHVVSSAVLFVAVFGGQLMAGYAGQLRRLYDPYQYTFLKHLLSLNQWTSVAAFALGSAQLLFVVNLVWTLRRGRVAEANPWQVGTLEWTCAPSPPPEDNYAEVPEVLRGPHELSQPEVYERLGRDWIGQAEALPEESKASTPEAQPALGGAG</sequence>
<feature type="transmembrane region" description="Helical" evidence="3">
    <location>
        <begin position="321"/>
        <end position="340"/>
    </location>
</feature>
<gene>
    <name evidence="5" type="ORF">SYV04_33465</name>
</gene>
<dbReference type="InterPro" id="IPR023616">
    <property type="entry name" value="Cyt_c_oxase-like_su1_dom"/>
</dbReference>
<feature type="domain" description="Cytochrome oxidase subunit I profile" evidence="4">
    <location>
        <begin position="1"/>
        <end position="534"/>
    </location>
</feature>
<feature type="transmembrane region" description="Helical" evidence="3">
    <location>
        <begin position="193"/>
        <end position="223"/>
    </location>
</feature>
<protein>
    <submittedName>
        <fullName evidence="5">Cbb3-type cytochrome c oxidase subunit I</fullName>
    </submittedName>
</protein>
<feature type="transmembrane region" description="Helical" evidence="3">
    <location>
        <begin position="393"/>
        <end position="413"/>
    </location>
</feature>
<feature type="transmembrane region" description="Helical" evidence="3">
    <location>
        <begin position="352"/>
        <end position="373"/>
    </location>
</feature>
<dbReference type="PRINTS" id="PR01165">
    <property type="entry name" value="CYCOXIDASEI"/>
</dbReference>